<evidence type="ECO:0000313" key="1">
    <source>
        <dbReference type="EMBL" id="AIS31728.1"/>
    </source>
</evidence>
<reference evidence="1" key="1">
    <citation type="submission" date="2013-12" db="EMBL/GenBank/DDBJ databases">
        <title>The complete genome sequence of Methanobacterium sp. BRM9.</title>
        <authorList>
            <consortium name="Pastoral Greenhouse Gas Research Consortium"/>
            <person name="Kelly W.J."/>
            <person name="Leahy S.C."/>
            <person name="Perry R."/>
            <person name="Li D."/>
            <person name="Altermann E."/>
            <person name="Lambie S.C."/>
            <person name="Attwood G.T."/>
        </authorList>
    </citation>
    <scope>NUCLEOTIDE SEQUENCE [LARGE SCALE GENOMIC DNA]</scope>
    <source>
        <strain evidence="1">BRM9</strain>
    </source>
</reference>
<dbReference type="InterPro" id="IPR019300">
    <property type="entry name" value="CooT"/>
</dbReference>
<dbReference type="EMBL" id="LN734822">
    <property type="protein sequence ID" value="CEL25592.1"/>
    <property type="molecule type" value="Genomic_DNA"/>
</dbReference>
<dbReference type="OrthoDB" id="59271at2157"/>
<sequence length="65" mass="7453">MCESTVYDTKGTKLMDDVIHIKIYGERIEMVDILNQGRTVEGQIVELDLDKHSIFIEVDENGLIK</sequence>
<dbReference type="Proteomes" id="UP000606900">
    <property type="component" value="Unassembled WGS sequence"/>
</dbReference>
<name>A0A089ZHB8_METFO</name>
<dbReference type="AlphaFoldDB" id="A0A089ZHB8"/>
<evidence type="ECO:0000313" key="3">
    <source>
        <dbReference type="EMBL" id="MBF4473983.1"/>
    </source>
</evidence>
<evidence type="ECO:0000313" key="2">
    <source>
        <dbReference type="EMBL" id="CEL25592.1"/>
    </source>
</evidence>
<proteinExistence type="predicted"/>
<dbReference type="Proteomes" id="UP000029661">
    <property type="component" value="Chromosome"/>
</dbReference>
<dbReference type="KEGG" id="mfc:BRM9_0911"/>
<dbReference type="GeneID" id="26740198"/>
<keyword evidence="5" id="KW-1185">Reference proteome</keyword>
<evidence type="ECO:0000313" key="4">
    <source>
        <dbReference type="Proteomes" id="UP000029661"/>
    </source>
</evidence>
<reference evidence="2" key="2">
    <citation type="submission" date="2014-09" db="EMBL/GenBank/DDBJ databases">
        <authorList>
            <person name="Bishop-Lilly K.A."/>
            <person name="Broomall S.M."/>
            <person name="Chain P.S."/>
            <person name="Chertkov O."/>
            <person name="Coyne S.R."/>
            <person name="Daligault H.E."/>
            <person name="Davenport K.W."/>
            <person name="Erkkila T."/>
            <person name="Frey K.G."/>
            <person name="Gibbons H.S."/>
            <person name="Gu W."/>
            <person name="Jaissle J."/>
            <person name="Johnson S.L."/>
            <person name="Koroleva G.I."/>
            <person name="Ladner J.T."/>
            <person name="Lo C.-C."/>
            <person name="Minogue T.D."/>
            <person name="Munk C."/>
            <person name="Palacios G.F."/>
            <person name="Redden C.L."/>
            <person name="Rosenzweig C.N."/>
            <person name="Scholz M.B."/>
            <person name="Teshima H."/>
            <person name="Xu Y."/>
        </authorList>
    </citation>
    <scope>NUCLEOTIDE SEQUENCE</scope>
    <source>
        <strain evidence="2">Mb9</strain>
    </source>
</reference>
<accession>A0A089ZHB8</accession>
<gene>
    <name evidence="1" type="ORF">BRM9_0911</name>
    <name evidence="3" type="ORF">ISP06_00720</name>
    <name evidence="2" type="ORF">MB9_1965</name>
</gene>
<dbReference type="Proteomes" id="UP000062768">
    <property type="component" value="Chromosome I"/>
</dbReference>
<dbReference type="EMBL" id="JADIIL010000005">
    <property type="protein sequence ID" value="MBF4473983.1"/>
    <property type="molecule type" value="Genomic_DNA"/>
</dbReference>
<dbReference type="Pfam" id="PF10133">
    <property type="entry name" value="CooT"/>
    <property type="match status" value="1"/>
</dbReference>
<evidence type="ECO:0000313" key="5">
    <source>
        <dbReference type="Proteomes" id="UP000062768"/>
    </source>
</evidence>
<dbReference type="PATRIC" id="fig|2162.10.peg.2043"/>
<protein>
    <submittedName>
        <fullName evidence="3">CooT family nickel-binding protein</fullName>
    </submittedName>
    <submittedName>
        <fullName evidence="1">RNA-binding protein</fullName>
    </submittedName>
</protein>
<reference evidence="3" key="3">
    <citation type="submission" date="2020-10" db="EMBL/GenBank/DDBJ databases">
        <title>Dehalococcoides mccartyi of a TCE/Cr reducing biochatode.</title>
        <authorList>
            <person name="Matturro B."/>
        </authorList>
    </citation>
    <scope>NUCLEOTIDE SEQUENCE</scope>
    <source>
        <strain evidence="3">Bin2</strain>
    </source>
</reference>
<dbReference type="EMBL" id="CP006933">
    <property type="protein sequence ID" value="AIS31728.1"/>
    <property type="molecule type" value="Genomic_DNA"/>
</dbReference>
<dbReference type="RefSeq" id="WP_048084991.1">
    <property type="nucleotide sequence ID" value="NZ_CALCVY010000073.1"/>
</dbReference>
<dbReference type="STRING" id="2162.BRM9_0911"/>
<organism evidence="1 4">
    <name type="scientific">Methanobacterium formicicum</name>
    <dbReference type="NCBI Taxonomy" id="2162"/>
    <lineage>
        <taxon>Archaea</taxon>
        <taxon>Methanobacteriati</taxon>
        <taxon>Methanobacteriota</taxon>
        <taxon>Methanomada group</taxon>
        <taxon>Methanobacteria</taxon>
        <taxon>Methanobacteriales</taxon>
        <taxon>Methanobacteriaceae</taxon>
        <taxon>Methanobacterium</taxon>
    </lineage>
</organism>